<evidence type="ECO:0000313" key="7">
    <source>
        <dbReference type="EMBL" id="KNE65923.1"/>
    </source>
</evidence>
<evidence type="ECO:0000256" key="5">
    <source>
        <dbReference type="SAM" id="MobiDB-lite"/>
    </source>
</evidence>
<evidence type="ECO:0000259" key="6">
    <source>
        <dbReference type="PROSITE" id="PS50600"/>
    </source>
</evidence>
<keyword evidence="4" id="KW-0788">Thiol protease</keyword>
<evidence type="ECO:0000256" key="3">
    <source>
        <dbReference type="ARBA" id="ARBA00022801"/>
    </source>
</evidence>
<keyword evidence="8" id="KW-1185">Reference proteome</keyword>
<dbReference type="STRING" id="578462.A0A0L0STP6"/>
<feature type="domain" description="Ubiquitin-like protease family profile" evidence="6">
    <location>
        <begin position="463"/>
        <end position="657"/>
    </location>
</feature>
<keyword evidence="2" id="KW-0645">Protease</keyword>
<dbReference type="VEuPathDB" id="FungiDB:AMAG_09887"/>
<accession>A0A0L0STP6</accession>
<dbReference type="eggNOG" id="KOG0778">
    <property type="taxonomic scope" value="Eukaryota"/>
</dbReference>
<keyword evidence="3" id="KW-0378">Hydrolase</keyword>
<sequence length="657" mass="72095">MARTKRSRDDAWLGDYDAIGNADHDRAPPRPPEPARGMWTAVVGAAKSVTTLAVSFLDTVFEWVPGLGTSRPAPRRRRPSARARIAGAAIGAQEAVWATPLPRRAAKRARRDDATLRPPPPMPRTDDEDEDAVYVTPKQAVPPPGRKRVIEDTPRPPFLGATRVRNDTLRPSPAWQVPRDDLPPPLPPATPVARSRKTQRPGFGAVPAVGATTRPGAVLAREKKTPVRPRSILEQPVAPSPLRCWDTPEPPQSWDSFSPSTSRASTPLSDSGRYSPAQSIASKASRTSAASTSRPLNSVFSKSRLNVQNCVDRSREIMAPIPRTVADLDTDRASRASAPTHSSTRALDGTSRSAKSVSGVPWASTSTHPPLPTAEEVTWLSTMVTSMHTLLRPAAPTALSLDDNAVYERLMLRDREWDERINDLMRRDKARVPVPLTEAMEADVDRALAHPKDAIVVTLCDGATLMGADFMTLRDRAWLNDEIINAYGKLIMARAQSNAALPKLHFFNSFFYPKIRDYGHKQVARWTKKFDLFALDLVLFPVHLGNHWCLGCVNFRRKRIEYYDSLHGATGPYFVTVRKYLDAEHRAKKGGAAFDFAGWDEYYPLAPGGGPGPAPVGIIMIAGVFHVRVHGTMSPRQVRAVGVYAGEHGVLASSCHV</sequence>
<dbReference type="AlphaFoldDB" id="A0A0L0STP6"/>
<reference evidence="7 8" key="1">
    <citation type="submission" date="2009-11" db="EMBL/GenBank/DDBJ databases">
        <title>Annotation of Allomyces macrogynus ATCC 38327.</title>
        <authorList>
            <consortium name="The Broad Institute Genome Sequencing Platform"/>
            <person name="Russ C."/>
            <person name="Cuomo C."/>
            <person name="Burger G."/>
            <person name="Gray M.W."/>
            <person name="Holland P.W.H."/>
            <person name="King N."/>
            <person name="Lang F.B.F."/>
            <person name="Roger A.J."/>
            <person name="Ruiz-Trillo I."/>
            <person name="Young S.K."/>
            <person name="Zeng Q."/>
            <person name="Gargeya S."/>
            <person name="Fitzgerald M."/>
            <person name="Haas B."/>
            <person name="Abouelleil A."/>
            <person name="Alvarado L."/>
            <person name="Arachchi H.M."/>
            <person name="Berlin A."/>
            <person name="Chapman S.B."/>
            <person name="Gearin G."/>
            <person name="Goldberg J."/>
            <person name="Griggs A."/>
            <person name="Gujja S."/>
            <person name="Hansen M."/>
            <person name="Heiman D."/>
            <person name="Howarth C."/>
            <person name="Larimer J."/>
            <person name="Lui A."/>
            <person name="MacDonald P.J.P."/>
            <person name="McCowen C."/>
            <person name="Montmayeur A."/>
            <person name="Murphy C."/>
            <person name="Neiman D."/>
            <person name="Pearson M."/>
            <person name="Priest M."/>
            <person name="Roberts A."/>
            <person name="Saif S."/>
            <person name="Shea T."/>
            <person name="Sisk P."/>
            <person name="Stolte C."/>
            <person name="Sykes S."/>
            <person name="Wortman J."/>
            <person name="Nusbaum C."/>
            <person name="Birren B."/>
        </authorList>
    </citation>
    <scope>NUCLEOTIDE SEQUENCE [LARGE SCALE GENOMIC DNA]</scope>
    <source>
        <strain evidence="7 8">ATCC 38327</strain>
    </source>
</reference>
<dbReference type="Gene3D" id="3.40.395.10">
    <property type="entry name" value="Adenoviral Proteinase, Chain A"/>
    <property type="match status" value="1"/>
</dbReference>
<dbReference type="GO" id="GO:0016929">
    <property type="term" value="F:deSUMOylase activity"/>
    <property type="evidence" value="ECO:0007669"/>
    <property type="project" value="TreeGrafter"/>
</dbReference>
<feature type="region of interest" description="Disordered" evidence="5">
    <location>
        <begin position="330"/>
        <end position="369"/>
    </location>
</feature>
<reference evidence="8" key="2">
    <citation type="submission" date="2009-11" db="EMBL/GenBank/DDBJ databases">
        <title>The Genome Sequence of Allomyces macrogynus strain ATCC 38327.</title>
        <authorList>
            <consortium name="The Broad Institute Genome Sequencing Platform"/>
            <person name="Russ C."/>
            <person name="Cuomo C."/>
            <person name="Shea T."/>
            <person name="Young S.K."/>
            <person name="Zeng Q."/>
            <person name="Koehrsen M."/>
            <person name="Haas B."/>
            <person name="Borodovsky M."/>
            <person name="Guigo R."/>
            <person name="Alvarado L."/>
            <person name="Berlin A."/>
            <person name="Borenstein D."/>
            <person name="Chen Z."/>
            <person name="Engels R."/>
            <person name="Freedman E."/>
            <person name="Gellesch M."/>
            <person name="Goldberg J."/>
            <person name="Griggs A."/>
            <person name="Gujja S."/>
            <person name="Heiman D."/>
            <person name="Hepburn T."/>
            <person name="Howarth C."/>
            <person name="Jen D."/>
            <person name="Larson L."/>
            <person name="Lewis B."/>
            <person name="Mehta T."/>
            <person name="Park D."/>
            <person name="Pearson M."/>
            <person name="Roberts A."/>
            <person name="Saif S."/>
            <person name="Shenoy N."/>
            <person name="Sisk P."/>
            <person name="Stolte C."/>
            <person name="Sykes S."/>
            <person name="Walk T."/>
            <person name="White J."/>
            <person name="Yandava C."/>
            <person name="Burger G."/>
            <person name="Gray M.W."/>
            <person name="Holland P.W.H."/>
            <person name="King N."/>
            <person name="Lang F.B.F."/>
            <person name="Roger A.J."/>
            <person name="Ruiz-Trillo I."/>
            <person name="Lander E."/>
            <person name="Nusbaum C."/>
        </authorList>
    </citation>
    <scope>NUCLEOTIDE SEQUENCE [LARGE SCALE GENOMIC DNA]</scope>
    <source>
        <strain evidence="8">ATCC 38327</strain>
    </source>
</reference>
<dbReference type="PROSITE" id="PS50600">
    <property type="entry name" value="ULP_PROTEASE"/>
    <property type="match status" value="1"/>
</dbReference>
<dbReference type="SUPFAM" id="SSF54001">
    <property type="entry name" value="Cysteine proteinases"/>
    <property type="match status" value="1"/>
</dbReference>
<comment type="similarity">
    <text evidence="1">Belongs to the peptidase C48 family.</text>
</comment>
<dbReference type="GO" id="GO:0005634">
    <property type="term" value="C:nucleus"/>
    <property type="evidence" value="ECO:0007669"/>
    <property type="project" value="TreeGrafter"/>
</dbReference>
<feature type="compositionally biased region" description="Polar residues" evidence="5">
    <location>
        <begin position="337"/>
        <end position="356"/>
    </location>
</feature>
<evidence type="ECO:0000256" key="1">
    <source>
        <dbReference type="ARBA" id="ARBA00005234"/>
    </source>
</evidence>
<feature type="region of interest" description="Disordered" evidence="5">
    <location>
        <begin position="1"/>
        <end position="36"/>
    </location>
</feature>
<organism evidence="7 8">
    <name type="scientific">Allomyces macrogynus (strain ATCC 38327)</name>
    <name type="common">Allomyces javanicus var. macrogynus</name>
    <dbReference type="NCBI Taxonomy" id="578462"/>
    <lineage>
        <taxon>Eukaryota</taxon>
        <taxon>Fungi</taxon>
        <taxon>Fungi incertae sedis</taxon>
        <taxon>Blastocladiomycota</taxon>
        <taxon>Blastocladiomycetes</taxon>
        <taxon>Blastocladiales</taxon>
        <taxon>Blastocladiaceae</taxon>
        <taxon>Allomyces</taxon>
    </lineage>
</organism>
<feature type="compositionally biased region" description="Polar residues" evidence="5">
    <location>
        <begin position="253"/>
        <end position="269"/>
    </location>
</feature>
<evidence type="ECO:0000313" key="8">
    <source>
        <dbReference type="Proteomes" id="UP000054350"/>
    </source>
</evidence>
<evidence type="ECO:0000256" key="4">
    <source>
        <dbReference type="ARBA" id="ARBA00022807"/>
    </source>
</evidence>
<dbReference type="Proteomes" id="UP000054350">
    <property type="component" value="Unassembled WGS sequence"/>
</dbReference>
<dbReference type="Pfam" id="PF02902">
    <property type="entry name" value="Peptidase_C48"/>
    <property type="match status" value="1"/>
</dbReference>
<dbReference type="InterPro" id="IPR003653">
    <property type="entry name" value="Peptidase_C48_C"/>
</dbReference>
<dbReference type="OrthoDB" id="1939479at2759"/>
<feature type="compositionally biased region" description="Low complexity" evidence="5">
    <location>
        <begin position="279"/>
        <end position="294"/>
    </location>
</feature>
<dbReference type="PANTHER" id="PTHR12606">
    <property type="entry name" value="SENTRIN/SUMO-SPECIFIC PROTEASE"/>
    <property type="match status" value="1"/>
</dbReference>
<dbReference type="InterPro" id="IPR038765">
    <property type="entry name" value="Papain-like_cys_pep_sf"/>
</dbReference>
<proteinExistence type="inferred from homology"/>
<dbReference type="GO" id="GO:0006508">
    <property type="term" value="P:proteolysis"/>
    <property type="evidence" value="ECO:0007669"/>
    <property type="project" value="UniProtKB-KW"/>
</dbReference>
<evidence type="ECO:0000256" key="2">
    <source>
        <dbReference type="ARBA" id="ARBA00022670"/>
    </source>
</evidence>
<feature type="region of interest" description="Disordered" evidence="5">
    <location>
        <begin position="101"/>
        <end position="295"/>
    </location>
</feature>
<name>A0A0L0STP6_ALLM3</name>
<protein>
    <recommendedName>
        <fullName evidence="6">Ubiquitin-like protease family profile domain-containing protein</fullName>
    </recommendedName>
</protein>
<dbReference type="GO" id="GO:0016926">
    <property type="term" value="P:protein desumoylation"/>
    <property type="evidence" value="ECO:0007669"/>
    <property type="project" value="TreeGrafter"/>
</dbReference>
<gene>
    <name evidence="7" type="ORF">AMAG_09887</name>
</gene>
<dbReference type="EMBL" id="GG745348">
    <property type="protein sequence ID" value="KNE65923.1"/>
    <property type="molecule type" value="Genomic_DNA"/>
</dbReference>
<dbReference type="PANTHER" id="PTHR12606:SF141">
    <property type="entry name" value="GH15225P-RELATED"/>
    <property type="match status" value="1"/>
</dbReference>